<organism evidence="1 2">
    <name type="scientific">Protopolystoma xenopodis</name>
    <dbReference type="NCBI Taxonomy" id="117903"/>
    <lineage>
        <taxon>Eukaryota</taxon>
        <taxon>Metazoa</taxon>
        <taxon>Spiralia</taxon>
        <taxon>Lophotrochozoa</taxon>
        <taxon>Platyhelminthes</taxon>
        <taxon>Monogenea</taxon>
        <taxon>Polyopisthocotylea</taxon>
        <taxon>Polystomatidea</taxon>
        <taxon>Polystomatidae</taxon>
        <taxon>Protopolystoma</taxon>
    </lineage>
</organism>
<gene>
    <name evidence="1" type="ORF">PXEA_LOCUS27939</name>
</gene>
<comment type="caution">
    <text evidence="1">The sequence shown here is derived from an EMBL/GenBank/DDBJ whole genome shotgun (WGS) entry which is preliminary data.</text>
</comment>
<name>A0A448XE21_9PLAT</name>
<dbReference type="EMBL" id="CAAALY010247782">
    <property type="protein sequence ID" value="VEL34499.1"/>
    <property type="molecule type" value="Genomic_DNA"/>
</dbReference>
<evidence type="ECO:0000313" key="1">
    <source>
        <dbReference type="EMBL" id="VEL34499.1"/>
    </source>
</evidence>
<proteinExistence type="predicted"/>
<evidence type="ECO:0000313" key="2">
    <source>
        <dbReference type="Proteomes" id="UP000784294"/>
    </source>
</evidence>
<sequence length="118" mass="13849">MQNRKLPTWRRQPVASRGHTRFPVWQRCYQPVPKPSGPRLESRRRICCGASKTTLCHTLTTAHERGGPHSKCRPLHMLCRQTLLCVYFFSTFAPILDQFWAPKCGRICVYQMRLPYFV</sequence>
<dbReference type="AlphaFoldDB" id="A0A448XE21"/>
<keyword evidence="2" id="KW-1185">Reference proteome</keyword>
<protein>
    <submittedName>
        <fullName evidence="1">Uncharacterized protein</fullName>
    </submittedName>
</protein>
<accession>A0A448XE21</accession>
<dbReference type="Proteomes" id="UP000784294">
    <property type="component" value="Unassembled WGS sequence"/>
</dbReference>
<reference evidence="1" key="1">
    <citation type="submission" date="2018-11" db="EMBL/GenBank/DDBJ databases">
        <authorList>
            <consortium name="Pathogen Informatics"/>
        </authorList>
    </citation>
    <scope>NUCLEOTIDE SEQUENCE</scope>
</reference>